<keyword evidence="10" id="KW-1185">Reference proteome</keyword>
<evidence type="ECO:0000313" key="9">
    <source>
        <dbReference type="EMBL" id="TQM69634.1"/>
    </source>
</evidence>
<organism evidence="9 10">
    <name type="scientific">Actinomadura hallensis</name>
    <dbReference type="NCBI Taxonomy" id="337895"/>
    <lineage>
        <taxon>Bacteria</taxon>
        <taxon>Bacillati</taxon>
        <taxon>Actinomycetota</taxon>
        <taxon>Actinomycetes</taxon>
        <taxon>Streptosporangiales</taxon>
        <taxon>Thermomonosporaceae</taxon>
        <taxon>Actinomadura</taxon>
    </lineage>
</organism>
<keyword evidence="5 7" id="KW-1133">Transmembrane helix</keyword>
<dbReference type="AlphaFoldDB" id="A0A543IGE3"/>
<dbReference type="InterPro" id="IPR036259">
    <property type="entry name" value="MFS_trans_sf"/>
</dbReference>
<accession>A0A543IGE3</accession>
<dbReference type="OrthoDB" id="3177957at2"/>
<feature type="transmembrane region" description="Helical" evidence="7">
    <location>
        <begin position="70"/>
        <end position="88"/>
    </location>
</feature>
<evidence type="ECO:0000256" key="5">
    <source>
        <dbReference type="ARBA" id="ARBA00022989"/>
    </source>
</evidence>
<evidence type="ECO:0000256" key="3">
    <source>
        <dbReference type="ARBA" id="ARBA00022475"/>
    </source>
</evidence>
<protein>
    <submittedName>
        <fullName evidence="9">Putative MFS family arabinose efflux permease</fullName>
    </submittedName>
</protein>
<feature type="transmembrane region" description="Helical" evidence="7">
    <location>
        <begin position="361"/>
        <end position="385"/>
    </location>
</feature>
<keyword evidence="3" id="KW-1003">Cell membrane</keyword>
<feature type="transmembrane region" description="Helical" evidence="7">
    <location>
        <begin position="329"/>
        <end position="349"/>
    </location>
</feature>
<keyword evidence="6 7" id="KW-0472">Membrane</keyword>
<evidence type="ECO:0000256" key="2">
    <source>
        <dbReference type="ARBA" id="ARBA00022448"/>
    </source>
</evidence>
<keyword evidence="4 7" id="KW-0812">Transmembrane</keyword>
<name>A0A543IGE3_9ACTN</name>
<comment type="subcellular location">
    <subcellularLocation>
        <location evidence="1">Cell membrane</location>
        <topology evidence="1">Multi-pass membrane protein</topology>
    </subcellularLocation>
</comment>
<dbReference type="SUPFAM" id="SSF103473">
    <property type="entry name" value="MFS general substrate transporter"/>
    <property type="match status" value="1"/>
</dbReference>
<dbReference type="GO" id="GO:0022857">
    <property type="term" value="F:transmembrane transporter activity"/>
    <property type="evidence" value="ECO:0007669"/>
    <property type="project" value="InterPro"/>
</dbReference>
<evidence type="ECO:0000256" key="1">
    <source>
        <dbReference type="ARBA" id="ARBA00004651"/>
    </source>
</evidence>
<comment type="caution">
    <text evidence="9">The sequence shown here is derived from an EMBL/GenBank/DDBJ whole genome shotgun (WGS) entry which is preliminary data.</text>
</comment>
<dbReference type="InterPro" id="IPR050171">
    <property type="entry name" value="MFS_Transporters"/>
</dbReference>
<reference evidence="9 10" key="1">
    <citation type="submission" date="2019-06" db="EMBL/GenBank/DDBJ databases">
        <title>Sequencing the genomes of 1000 actinobacteria strains.</title>
        <authorList>
            <person name="Klenk H.-P."/>
        </authorList>
    </citation>
    <scope>NUCLEOTIDE SEQUENCE [LARGE SCALE GENOMIC DNA]</scope>
    <source>
        <strain evidence="9 10">DSM 45043</strain>
    </source>
</reference>
<keyword evidence="2" id="KW-0813">Transport</keyword>
<dbReference type="PROSITE" id="PS50850">
    <property type="entry name" value="MFS"/>
    <property type="match status" value="1"/>
</dbReference>
<dbReference type="GO" id="GO:0005886">
    <property type="term" value="C:plasma membrane"/>
    <property type="evidence" value="ECO:0007669"/>
    <property type="project" value="UniProtKB-SubCell"/>
</dbReference>
<dbReference type="PANTHER" id="PTHR23517">
    <property type="entry name" value="RESISTANCE PROTEIN MDTM, PUTATIVE-RELATED-RELATED"/>
    <property type="match status" value="1"/>
</dbReference>
<dbReference type="InterPro" id="IPR020846">
    <property type="entry name" value="MFS_dom"/>
</dbReference>
<gene>
    <name evidence="9" type="ORF">FHX41_3332</name>
</gene>
<dbReference type="InterPro" id="IPR011701">
    <property type="entry name" value="MFS"/>
</dbReference>
<dbReference type="RefSeq" id="WP_141969913.1">
    <property type="nucleotide sequence ID" value="NZ_VFPO01000001.1"/>
</dbReference>
<feature type="transmembrane region" description="Helical" evidence="7">
    <location>
        <begin position="303"/>
        <end position="323"/>
    </location>
</feature>
<dbReference type="Proteomes" id="UP000316706">
    <property type="component" value="Unassembled WGS sequence"/>
</dbReference>
<dbReference type="Pfam" id="PF07690">
    <property type="entry name" value="MFS_1"/>
    <property type="match status" value="1"/>
</dbReference>
<feature type="transmembrane region" description="Helical" evidence="7">
    <location>
        <begin position="30"/>
        <end position="50"/>
    </location>
</feature>
<dbReference type="EMBL" id="VFPO01000001">
    <property type="protein sequence ID" value="TQM69634.1"/>
    <property type="molecule type" value="Genomic_DNA"/>
</dbReference>
<feature type="transmembrane region" description="Helical" evidence="7">
    <location>
        <begin position="100"/>
        <end position="118"/>
    </location>
</feature>
<evidence type="ECO:0000313" key="10">
    <source>
        <dbReference type="Proteomes" id="UP000316706"/>
    </source>
</evidence>
<feature type="domain" description="Major facilitator superfamily (MFS) profile" evidence="8">
    <location>
        <begin position="31"/>
        <end position="416"/>
    </location>
</feature>
<feature type="transmembrane region" description="Helical" evidence="7">
    <location>
        <begin position="274"/>
        <end position="291"/>
    </location>
</feature>
<evidence type="ECO:0000256" key="4">
    <source>
        <dbReference type="ARBA" id="ARBA00022692"/>
    </source>
</evidence>
<feature type="transmembrane region" description="Helical" evidence="7">
    <location>
        <begin position="391"/>
        <end position="412"/>
    </location>
</feature>
<evidence type="ECO:0000256" key="6">
    <source>
        <dbReference type="ARBA" id="ARBA00023136"/>
    </source>
</evidence>
<sequence length="426" mass="42953">MTGSREPTPKQRARAAPDAVRNARAYGHDFGVLLFACAVIGPGLVMTAASAPTPFYVGLAETMRLSPVQVAELFSLYVAPLLLALLVGGSLSDHLGRRPVLCCGFLALAASMVLLWRADSFGALLAGRAAQGFATGGLMATVSATVLDFEPRGAEGLAGAANSASVMLGLATGAACSGLLLDNVPGAWGYVFVGLAAAYAASAVLVWLLPETSPREPGALRSLLPRLSVPPASRSPLARAAPVLVAGWATGGVHLSLGGMIVRDSLRVEGALGQSAVLVTMASVGAVACLVTRRWPARRMTLVASGTLMAGTVLIAAACALSSFPGLVLGALVGGGGFGTAFLAVMRTLEPTVDAARKGGLLAAVYTISYLAYGVPSVAVGLLASEWGSEPAMYAASGAIVLFGAGTALAALRRDDGSGPRCGQHV</sequence>
<proteinExistence type="predicted"/>
<evidence type="ECO:0000259" key="8">
    <source>
        <dbReference type="PROSITE" id="PS50850"/>
    </source>
</evidence>
<dbReference type="Gene3D" id="1.20.1250.20">
    <property type="entry name" value="MFS general substrate transporter like domains"/>
    <property type="match status" value="1"/>
</dbReference>
<evidence type="ECO:0000256" key="7">
    <source>
        <dbReference type="SAM" id="Phobius"/>
    </source>
</evidence>
<feature type="transmembrane region" description="Helical" evidence="7">
    <location>
        <begin position="161"/>
        <end position="181"/>
    </location>
</feature>
<feature type="transmembrane region" description="Helical" evidence="7">
    <location>
        <begin position="187"/>
        <end position="209"/>
    </location>
</feature>
<dbReference type="PANTHER" id="PTHR23517:SF13">
    <property type="entry name" value="MAJOR FACILITATOR SUPERFAMILY MFS_1"/>
    <property type="match status" value="1"/>
</dbReference>